<evidence type="ECO:0000256" key="6">
    <source>
        <dbReference type="ARBA" id="ARBA00023136"/>
    </source>
</evidence>
<feature type="transmembrane region" description="Helical" evidence="7">
    <location>
        <begin position="141"/>
        <end position="162"/>
    </location>
</feature>
<feature type="transmembrane region" description="Helical" evidence="7">
    <location>
        <begin position="12"/>
        <end position="33"/>
    </location>
</feature>
<protein>
    <submittedName>
        <fullName evidence="9">High-affinity Na(+)/H(+) antiporter NhaS3</fullName>
    </submittedName>
</protein>
<dbReference type="OrthoDB" id="9793589at2"/>
<feature type="transmembrane region" description="Helical" evidence="7">
    <location>
        <begin position="323"/>
        <end position="347"/>
    </location>
</feature>
<dbReference type="PANTHER" id="PTHR32468:SF0">
    <property type="entry name" value="K(+)_H(+) ANTIPORTER 1"/>
    <property type="match status" value="1"/>
</dbReference>
<keyword evidence="4 7" id="KW-1133">Transmembrane helix</keyword>
<feature type="transmembrane region" description="Helical" evidence="7">
    <location>
        <begin position="75"/>
        <end position="95"/>
    </location>
</feature>
<evidence type="ECO:0000256" key="2">
    <source>
        <dbReference type="ARBA" id="ARBA00022448"/>
    </source>
</evidence>
<dbReference type="GO" id="GO:0016020">
    <property type="term" value="C:membrane"/>
    <property type="evidence" value="ECO:0007669"/>
    <property type="project" value="UniProtKB-SubCell"/>
</dbReference>
<dbReference type="EMBL" id="SJPX01000006">
    <property type="protein sequence ID" value="TWU46967.1"/>
    <property type="molecule type" value="Genomic_DNA"/>
</dbReference>
<evidence type="ECO:0000256" key="7">
    <source>
        <dbReference type="SAM" id="Phobius"/>
    </source>
</evidence>
<organism evidence="9 10">
    <name type="scientific">Rubripirellula reticaptiva</name>
    <dbReference type="NCBI Taxonomy" id="2528013"/>
    <lineage>
        <taxon>Bacteria</taxon>
        <taxon>Pseudomonadati</taxon>
        <taxon>Planctomycetota</taxon>
        <taxon>Planctomycetia</taxon>
        <taxon>Pirellulales</taxon>
        <taxon>Pirellulaceae</taxon>
        <taxon>Rubripirellula</taxon>
    </lineage>
</organism>
<dbReference type="GO" id="GO:0015297">
    <property type="term" value="F:antiporter activity"/>
    <property type="evidence" value="ECO:0007669"/>
    <property type="project" value="InterPro"/>
</dbReference>
<dbReference type="InterPro" id="IPR006153">
    <property type="entry name" value="Cation/H_exchanger_TM"/>
</dbReference>
<keyword evidence="5" id="KW-0406">Ion transport</keyword>
<sequence length="421" mass="44558">MLMASLSSEAMLLQVILQLIVIISAARIGGWIFHKLGQPQVVGEIATGLLLGPSCFGRLSPGFSAQLFPDETSDIFMTLGQLGLIFLMFIVGLEFDFGHLRGIGRTAGGVAMAGMALPFAMGAGLAYCVHSEVAAEYSRPGFVLFVATALSITAIPILGRIMMEFGITRTPLGVLTISAAAVDDAIGWILLATVSAAVHGSFSLVPVLQMLACTAAFIGTVFFLIRPVVCHWSHRVLTANDGALPLAPFSMMLLLVLASAAFTNWIGIFSIFGPFVLGASLCDQQSLQKAIRVRLEEFVTAFLLPVFFTYTGLRTNIGTLDSVYLWIVCGLVVTVAIAGKVIGCGTAARLGGLSWHDSASVAIMMNTRALMGLIAVNIGRDLGVIPDAVFCMMVVMAIVTTLITAPVLRRLLRLGNSKAVS</sequence>
<proteinExistence type="predicted"/>
<feature type="transmembrane region" description="Helical" evidence="7">
    <location>
        <begin position="249"/>
        <end position="277"/>
    </location>
</feature>
<gene>
    <name evidence="9" type="primary">nhaS3</name>
    <name evidence="9" type="ORF">Poly59_59410</name>
</gene>
<feature type="transmembrane region" description="Helical" evidence="7">
    <location>
        <begin position="174"/>
        <end position="198"/>
    </location>
</feature>
<dbReference type="Gene3D" id="1.20.1530.20">
    <property type="match status" value="1"/>
</dbReference>
<name>A0A5C6EFY8_9BACT</name>
<evidence type="ECO:0000313" key="9">
    <source>
        <dbReference type="EMBL" id="TWU46967.1"/>
    </source>
</evidence>
<dbReference type="AlphaFoldDB" id="A0A5C6EFY8"/>
<dbReference type="PANTHER" id="PTHR32468">
    <property type="entry name" value="CATION/H + ANTIPORTER"/>
    <property type="match status" value="1"/>
</dbReference>
<dbReference type="InterPro" id="IPR050794">
    <property type="entry name" value="CPA2_transporter"/>
</dbReference>
<keyword evidence="10" id="KW-1185">Reference proteome</keyword>
<keyword evidence="2" id="KW-0813">Transport</keyword>
<evidence type="ECO:0000256" key="5">
    <source>
        <dbReference type="ARBA" id="ARBA00023065"/>
    </source>
</evidence>
<dbReference type="Pfam" id="PF00999">
    <property type="entry name" value="Na_H_Exchanger"/>
    <property type="match status" value="1"/>
</dbReference>
<feature type="transmembrane region" description="Helical" evidence="7">
    <location>
        <begin position="298"/>
        <end position="317"/>
    </location>
</feature>
<evidence type="ECO:0000259" key="8">
    <source>
        <dbReference type="Pfam" id="PF00999"/>
    </source>
</evidence>
<dbReference type="InterPro" id="IPR038770">
    <property type="entry name" value="Na+/solute_symporter_sf"/>
</dbReference>
<reference evidence="9 10" key="1">
    <citation type="submission" date="2019-02" db="EMBL/GenBank/DDBJ databases">
        <title>Deep-cultivation of Planctomycetes and their phenomic and genomic characterization uncovers novel biology.</title>
        <authorList>
            <person name="Wiegand S."/>
            <person name="Jogler M."/>
            <person name="Boedeker C."/>
            <person name="Pinto D."/>
            <person name="Vollmers J."/>
            <person name="Rivas-Marin E."/>
            <person name="Kohn T."/>
            <person name="Peeters S.H."/>
            <person name="Heuer A."/>
            <person name="Rast P."/>
            <person name="Oberbeckmann S."/>
            <person name="Bunk B."/>
            <person name="Jeske O."/>
            <person name="Meyerdierks A."/>
            <person name="Storesund J.E."/>
            <person name="Kallscheuer N."/>
            <person name="Luecker S."/>
            <person name="Lage O.M."/>
            <person name="Pohl T."/>
            <person name="Merkel B.J."/>
            <person name="Hornburger P."/>
            <person name="Mueller R.-W."/>
            <person name="Bruemmer F."/>
            <person name="Labrenz M."/>
            <person name="Spormann A.M."/>
            <person name="Op Den Camp H."/>
            <person name="Overmann J."/>
            <person name="Amann R."/>
            <person name="Jetten M.S.M."/>
            <person name="Mascher T."/>
            <person name="Medema M.H."/>
            <person name="Devos D.P."/>
            <person name="Kaster A.-K."/>
            <person name="Ovreas L."/>
            <person name="Rohde M."/>
            <person name="Galperin M.Y."/>
            <person name="Jogler C."/>
        </authorList>
    </citation>
    <scope>NUCLEOTIDE SEQUENCE [LARGE SCALE GENOMIC DNA]</scope>
    <source>
        <strain evidence="9 10">Poly59</strain>
    </source>
</reference>
<comment type="subcellular location">
    <subcellularLocation>
        <location evidence="1">Membrane</location>
        <topology evidence="1">Multi-pass membrane protein</topology>
    </subcellularLocation>
</comment>
<keyword evidence="3 7" id="KW-0812">Transmembrane</keyword>
<evidence type="ECO:0000313" key="10">
    <source>
        <dbReference type="Proteomes" id="UP000317977"/>
    </source>
</evidence>
<keyword evidence="6 7" id="KW-0472">Membrane</keyword>
<feature type="transmembrane region" description="Helical" evidence="7">
    <location>
        <begin position="107"/>
        <end position="129"/>
    </location>
</feature>
<comment type="caution">
    <text evidence="9">The sequence shown here is derived from an EMBL/GenBank/DDBJ whole genome shotgun (WGS) entry which is preliminary data.</text>
</comment>
<feature type="domain" description="Cation/H+ exchanger transmembrane" evidence="8">
    <location>
        <begin position="25"/>
        <end position="412"/>
    </location>
</feature>
<evidence type="ECO:0000256" key="4">
    <source>
        <dbReference type="ARBA" id="ARBA00022989"/>
    </source>
</evidence>
<feature type="transmembrane region" description="Helical" evidence="7">
    <location>
        <begin position="359"/>
        <end position="378"/>
    </location>
</feature>
<feature type="transmembrane region" description="Helical" evidence="7">
    <location>
        <begin position="384"/>
        <end position="408"/>
    </location>
</feature>
<feature type="transmembrane region" description="Helical" evidence="7">
    <location>
        <begin position="210"/>
        <end position="229"/>
    </location>
</feature>
<dbReference type="Proteomes" id="UP000317977">
    <property type="component" value="Unassembled WGS sequence"/>
</dbReference>
<evidence type="ECO:0000256" key="3">
    <source>
        <dbReference type="ARBA" id="ARBA00022692"/>
    </source>
</evidence>
<evidence type="ECO:0000256" key="1">
    <source>
        <dbReference type="ARBA" id="ARBA00004141"/>
    </source>
</evidence>
<dbReference type="GO" id="GO:1902600">
    <property type="term" value="P:proton transmembrane transport"/>
    <property type="evidence" value="ECO:0007669"/>
    <property type="project" value="InterPro"/>
</dbReference>
<accession>A0A5C6EFY8</accession>